<accession>A0A8C1A6I8</accession>
<dbReference type="PANTHER" id="PTHR10522:SF6">
    <property type="entry name" value="PROGONADOLIBERIN-2"/>
    <property type="match status" value="1"/>
</dbReference>
<dbReference type="GeneTree" id="ENSGT00390000009274"/>
<organism evidence="12 13">
    <name type="scientific">Cyprinus carpio carpio</name>
    <dbReference type="NCBI Taxonomy" id="630221"/>
    <lineage>
        <taxon>Eukaryota</taxon>
        <taxon>Metazoa</taxon>
        <taxon>Chordata</taxon>
        <taxon>Craniata</taxon>
        <taxon>Vertebrata</taxon>
        <taxon>Euteleostomi</taxon>
        <taxon>Actinopterygii</taxon>
        <taxon>Neopterygii</taxon>
        <taxon>Teleostei</taxon>
        <taxon>Ostariophysi</taxon>
        <taxon>Cypriniformes</taxon>
        <taxon>Cyprinidae</taxon>
        <taxon>Cyprininae</taxon>
        <taxon>Cyprinus</taxon>
    </lineage>
</organism>
<keyword evidence="9" id="KW-0873">Pyrrolidone carboxylic acid</keyword>
<sequence>MEWKGRVLVQLLMLVCVLEVSLCQHWSYGWLPGGKRSTGEVEATFRVSLSSCSHLSADVCPPHCISTLVNEVDAEGLPLKEQRFSNRRGRV</sequence>
<keyword evidence="7 11" id="KW-0732">Signal</keyword>
<keyword evidence="8 10" id="KW-0027">Amidation</keyword>
<keyword evidence="5" id="KW-0165">Cleavage on pair of basic residues</keyword>
<dbReference type="GO" id="GO:0031530">
    <property type="term" value="F:gonadotropin-releasing hormone receptor binding"/>
    <property type="evidence" value="ECO:0007669"/>
    <property type="project" value="TreeGrafter"/>
</dbReference>
<protein>
    <recommendedName>
        <fullName evidence="10">Progonadoliberin</fullName>
    </recommendedName>
    <component>
        <recommendedName>
            <fullName evidence="10">Gonadoliberin</fullName>
        </recommendedName>
        <alternativeName>
            <fullName evidence="10">Gonadotropin-releasing hormone</fullName>
            <shortName evidence="10">GnRH</shortName>
        </alternativeName>
        <alternativeName>
            <fullName evidence="10">Luliberin</fullName>
        </alternativeName>
        <alternativeName>
            <fullName evidence="10">Luteinizing hormone-releasing hormone</fullName>
            <shortName evidence="10">LH-RH</shortName>
        </alternativeName>
    </component>
    <component>
        <recommendedName>
            <fullName evidence="10">GnRH-associated peptide</fullName>
        </recommendedName>
        <alternativeName>
            <fullName evidence="10">GnRH-associated peptide</fullName>
        </alternativeName>
    </component>
</protein>
<evidence type="ECO:0000256" key="3">
    <source>
        <dbReference type="ARBA" id="ARBA00010968"/>
    </source>
</evidence>
<reference evidence="12" key="1">
    <citation type="submission" date="2025-08" db="UniProtKB">
        <authorList>
            <consortium name="Ensembl"/>
        </authorList>
    </citation>
    <scope>IDENTIFICATION</scope>
</reference>
<evidence type="ECO:0000256" key="2">
    <source>
        <dbReference type="ARBA" id="ARBA00004613"/>
    </source>
</evidence>
<evidence type="ECO:0000256" key="4">
    <source>
        <dbReference type="ARBA" id="ARBA00022525"/>
    </source>
</evidence>
<evidence type="ECO:0000256" key="6">
    <source>
        <dbReference type="ARBA" id="ARBA00022702"/>
    </source>
</evidence>
<comment type="subcellular location">
    <subcellularLocation>
        <location evidence="2 10">Secreted</location>
    </subcellularLocation>
</comment>
<keyword evidence="4" id="KW-0964">Secreted</keyword>
<dbReference type="AlphaFoldDB" id="A0A8C1A6I8"/>
<evidence type="ECO:0000313" key="13">
    <source>
        <dbReference type="Proteomes" id="UP001108240"/>
    </source>
</evidence>
<feature type="chain" id="PRO_5039905562" description="Progonadoliberin" evidence="11">
    <location>
        <begin position="24"/>
        <end position="91"/>
    </location>
</feature>
<dbReference type="GO" id="GO:0005615">
    <property type="term" value="C:extracellular space"/>
    <property type="evidence" value="ECO:0007669"/>
    <property type="project" value="TreeGrafter"/>
</dbReference>
<dbReference type="GO" id="GO:0005183">
    <property type="term" value="F:gonadotropin hormone-releasing hormone activity"/>
    <property type="evidence" value="ECO:0007669"/>
    <property type="project" value="TreeGrafter"/>
</dbReference>
<evidence type="ECO:0000256" key="11">
    <source>
        <dbReference type="SAM" id="SignalP"/>
    </source>
</evidence>
<evidence type="ECO:0000256" key="9">
    <source>
        <dbReference type="ARBA" id="ARBA00023283"/>
    </source>
</evidence>
<evidence type="ECO:0000313" key="12">
    <source>
        <dbReference type="Ensembl" id="ENSCCRP00000013466.2"/>
    </source>
</evidence>
<comment type="similarity">
    <text evidence="3 10">Belongs to the GnRH family.</text>
</comment>
<comment type="function">
    <text evidence="1 10">Stimulates the secretion of gonadotropins.</text>
</comment>
<dbReference type="Pfam" id="PF00446">
    <property type="entry name" value="GnRH"/>
    <property type="match status" value="1"/>
</dbReference>
<evidence type="ECO:0000256" key="1">
    <source>
        <dbReference type="ARBA" id="ARBA00002800"/>
    </source>
</evidence>
<keyword evidence="6 10" id="KW-0372">Hormone</keyword>
<dbReference type="Proteomes" id="UP001108240">
    <property type="component" value="Unplaced"/>
</dbReference>
<keyword evidence="13" id="KW-1185">Reference proteome</keyword>
<evidence type="ECO:0000256" key="7">
    <source>
        <dbReference type="ARBA" id="ARBA00022729"/>
    </source>
</evidence>
<feature type="signal peptide" evidence="11">
    <location>
        <begin position="1"/>
        <end position="23"/>
    </location>
</feature>
<reference evidence="12" key="2">
    <citation type="submission" date="2025-09" db="UniProtKB">
        <authorList>
            <consortium name="Ensembl"/>
        </authorList>
    </citation>
    <scope>IDENTIFICATION</scope>
</reference>
<evidence type="ECO:0000256" key="10">
    <source>
        <dbReference type="RuleBase" id="RU000635"/>
    </source>
</evidence>
<evidence type="ECO:0000256" key="8">
    <source>
        <dbReference type="ARBA" id="ARBA00022815"/>
    </source>
</evidence>
<dbReference type="InterPro" id="IPR019792">
    <property type="entry name" value="Gonadoliberin"/>
</dbReference>
<name>A0A8C1A6I8_CYPCA</name>
<evidence type="ECO:0000256" key="5">
    <source>
        <dbReference type="ARBA" id="ARBA00022685"/>
    </source>
</evidence>
<dbReference type="Ensembl" id="ENSCCRT00000014731.2">
    <property type="protein sequence ID" value="ENSCCRP00000013466.2"/>
    <property type="gene ID" value="ENSCCRG00000007768.2"/>
</dbReference>
<dbReference type="PROSITE" id="PS00473">
    <property type="entry name" value="GNRH"/>
    <property type="match status" value="1"/>
</dbReference>
<proteinExistence type="inferred from homology"/>
<dbReference type="InterPro" id="IPR002012">
    <property type="entry name" value="GnRH"/>
</dbReference>
<dbReference type="PANTHER" id="PTHR10522">
    <property type="entry name" value="GONADOLIBERIN"/>
    <property type="match status" value="1"/>
</dbReference>